<proteinExistence type="predicted"/>
<evidence type="ECO:0000259" key="1">
    <source>
        <dbReference type="Pfam" id="PF04289"/>
    </source>
</evidence>
<dbReference type="STRING" id="573064.Mefer_1019"/>
<dbReference type="Pfam" id="PF20766">
    <property type="entry name" value="DUF447_C"/>
    <property type="match status" value="1"/>
</dbReference>
<dbReference type="InterPro" id="IPR007386">
    <property type="entry name" value="DUF447_N"/>
</dbReference>
<accession>C7P8F5</accession>
<evidence type="ECO:0000259" key="2">
    <source>
        <dbReference type="Pfam" id="PF20766"/>
    </source>
</evidence>
<dbReference type="InterPro" id="IPR049288">
    <property type="entry name" value="DUF447_C"/>
</dbReference>
<dbReference type="Pfam" id="PF04289">
    <property type="entry name" value="DUF447_N"/>
    <property type="match status" value="1"/>
</dbReference>
<name>C7P8F5_METFA</name>
<protein>
    <recommendedName>
        <fullName evidence="5">DUF447 family protein</fullName>
    </recommendedName>
</protein>
<dbReference type="PIRSF" id="PIRSF018747">
    <property type="entry name" value="UCP018747"/>
    <property type="match status" value="1"/>
</dbReference>
<evidence type="ECO:0000313" key="3">
    <source>
        <dbReference type="EMBL" id="ACV24837.1"/>
    </source>
</evidence>
<dbReference type="RefSeq" id="WP_015791574.1">
    <property type="nucleotide sequence ID" value="NC_013156.1"/>
</dbReference>
<dbReference type="SUPFAM" id="SSF50475">
    <property type="entry name" value="FMN-binding split barrel"/>
    <property type="match status" value="1"/>
</dbReference>
<dbReference type="OrthoDB" id="146030at2157"/>
<dbReference type="GeneID" id="8365709"/>
<organism evidence="3 4">
    <name type="scientific">Methanocaldococcus fervens (strain DSM 4213 / JCM 15782 / AG86)</name>
    <name type="common">Methanococcus fervens</name>
    <dbReference type="NCBI Taxonomy" id="573064"/>
    <lineage>
        <taxon>Archaea</taxon>
        <taxon>Methanobacteriati</taxon>
        <taxon>Methanobacteriota</taxon>
        <taxon>Methanomada group</taxon>
        <taxon>Methanococci</taxon>
        <taxon>Methanococcales</taxon>
        <taxon>Methanocaldococcaceae</taxon>
        <taxon>Methanocaldococcus</taxon>
    </lineage>
</organism>
<dbReference type="Proteomes" id="UP000001495">
    <property type="component" value="Chromosome"/>
</dbReference>
<dbReference type="Gene3D" id="2.30.110.10">
    <property type="entry name" value="Electron Transport, Fmn-binding Protein, Chain A"/>
    <property type="match status" value="1"/>
</dbReference>
<evidence type="ECO:0000313" key="4">
    <source>
        <dbReference type="Proteomes" id="UP000001495"/>
    </source>
</evidence>
<dbReference type="eggNOG" id="arCOG04458">
    <property type="taxonomic scope" value="Archaea"/>
</dbReference>
<dbReference type="EMBL" id="CP001696">
    <property type="protein sequence ID" value="ACV24837.1"/>
    <property type="molecule type" value="Genomic_DNA"/>
</dbReference>
<keyword evidence="4" id="KW-1185">Reference proteome</keyword>
<gene>
    <name evidence="3" type="ordered locus">Mefer_1019</name>
</gene>
<dbReference type="HOGENOM" id="CLU_100102_0_0_2"/>
<feature type="domain" description="DUF447" evidence="2">
    <location>
        <begin position="128"/>
        <end position="186"/>
    </location>
</feature>
<dbReference type="KEGG" id="mfe:Mefer_1019"/>
<feature type="domain" description="DUF447" evidence="1">
    <location>
        <begin position="3"/>
        <end position="117"/>
    </location>
</feature>
<dbReference type="InterPro" id="IPR012349">
    <property type="entry name" value="Split_barrel_FMN-bd"/>
</dbReference>
<evidence type="ECO:0008006" key="5">
    <source>
        <dbReference type="Google" id="ProtNLM"/>
    </source>
</evidence>
<dbReference type="Gene3D" id="1.20.58.290">
    <property type="entry name" value="Hypothetical membrane protein ta0354_69_121"/>
    <property type="match status" value="1"/>
</dbReference>
<sequence length="192" mass="22788">MINEVVVATRKDNRDNKAPIGVYLKDKKVIMHLFSGSHTYENLLTEDYFSVNVVPPIEIAKAVLYDDDNYLYYKNIPYLKSSYYVIFYKVVKRKFVNRDDKFGKHELMILEGEEINRIYLNNIPEPYNRADGLLVEMAVIYSRLSNKNLKIDEKTRKEMENDMKKYFSIVKKVGDRERKHLAEIMLKNLNLF</sequence>
<reference evidence="3" key="1">
    <citation type="submission" date="2009-08" db="EMBL/GenBank/DDBJ databases">
        <title>Complete sequence of chromosome of Methanocaldococcus fervens AG86.</title>
        <authorList>
            <consortium name="US DOE Joint Genome Institute"/>
            <person name="Lucas S."/>
            <person name="Copeland A."/>
            <person name="Lapidus A."/>
            <person name="Glavina del Rio T."/>
            <person name="Tice H."/>
            <person name="Bruce D."/>
            <person name="Goodwin L."/>
            <person name="Pitluck S."/>
            <person name="Chertkov O."/>
            <person name="Detter J.C."/>
            <person name="Han C."/>
            <person name="Tapia R."/>
            <person name="Larimer F."/>
            <person name="Land M."/>
            <person name="Hauser L."/>
            <person name="Kyrpides N."/>
            <person name="Ovchinnikova G."/>
            <person name="Lupa-Sieprawska M."/>
            <person name="Whitman W.B."/>
        </authorList>
    </citation>
    <scope>NUCLEOTIDE SEQUENCE [LARGE SCALE GENOMIC DNA]</scope>
    <source>
        <strain evidence="3">AG86</strain>
    </source>
</reference>
<dbReference type="AlphaFoldDB" id="C7P8F5"/>
<dbReference type="InterPro" id="IPR016733">
    <property type="entry name" value="UCP018747"/>
</dbReference>